<feature type="domain" description="DUF5658" evidence="2">
    <location>
        <begin position="20"/>
        <end position="106"/>
    </location>
</feature>
<name>A0A0E3P7C9_9EURY</name>
<evidence type="ECO:0000259" key="2">
    <source>
        <dbReference type="Pfam" id="PF18902"/>
    </source>
</evidence>
<dbReference type="PATRIC" id="fig|1434120.4.peg.4010"/>
<proteinExistence type="predicted"/>
<accession>A0A0E3P7C9</accession>
<keyword evidence="1" id="KW-1133">Transmembrane helix</keyword>
<dbReference type="OrthoDB" id="121911at2157"/>
<organism evidence="3 4">
    <name type="scientific">Methanosarcina siciliae T4/M</name>
    <dbReference type="NCBI Taxonomy" id="1434120"/>
    <lineage>
        <taxon>Archaea</taxon>
        <taxon>Methanobacteriati</taxon>
        <taxon>Methanobacteriota</taxon>
        <taxon>Stenosarchaea group</taxon>
        <taxon>Methanomicrobia</taxon>
        <taxon>Methanosarcinales</taxon>
        <taxon>Methanosarcinaceae</taxon>
        <taxon>Methanosarcina</taxon>
    </lineage>
</organism>
<evidence type="ECO:0000256" key="1">
    <source>
        <dbReference type="SAM" id="Phobius"/>
    </source>
</evidence>
<dbReference type="AlphaFoldDB" id="A0A0E3P7C9"/>
<feature type="transmembrane region" description="Helical" evidence="1">
    <location>
        <begin position="88"/>
        <end position="109"/>
    </location>
</feature>
<dbReference type="KEGG" id="msw:MSSIT_3083"/>
<feature type="transmembrane region" description="Helical" evidence="1">
    <location>
        <begin position="12"/>
        <end position="35"/>
    </location>
</feature>
<keyword evidence="1" id="KW-0472">Membrane</keyword>
<sequence>MEVGYVRSSLGSYLYDIRFIILFYVIGDWASTFYALPFGTEYNPVPAMILEKYGIYHLLLIKIAFIVLLFYVAPVIKTSKGRWTLTKHIIESVGIFVTANNLMVVWYGISLVETLGLV</sequence>
<dbReference type="HOGENOM" id="CLU_150433_0_0_2"/>
<evidence type="ECO:0000313" key="3">
    <source>
        <dbReference type="EMBL" id="AKB29802.1"/>
    </source>
</evidence>
<reference evidence="3 4" key="1">
    <citation type="submission" date="2014-07" db="EMBL/GenBank/DDBJ databases">
        <title>Methanogenic archaea and the global carbon cycle.</title>
        <authorList>
            <person name="Henriksen J.R."/>
            <person name="Luke J."/>
            <person name="Reinhart S."/>
            <person name="Benedict M.N."/>
            <person name="Youngblut N.D."/>
            <person name="Metcalf M.E."/>
            <person name="Whitaker R.J."/>
            <person name="Metcalf W.W."/>
        </authorList>
    </citation>
    <scope>NUCLEOTIDE SEQUENCE [LARGE SCALE GENOMIC DNA]</scope>
    <source>
        <strain evidence="3 4">T4/M</strain>
    </source>
</reference>
<dbReference type="Pfam" id="PF18902">
    <property type="entry name" value="DUF5658"/>
    <property type="match status" value="1"/>
</dbReference>
<dbReference type="InterPro" id="IPR043717">
    <property type="entry name" value="DUF5658"/>
</dbReference>
<protein>
    <recommendedName>
        <fullName evidence="2">DUF5658 domain-containing protein</fullName>
    </recommendedName>
</protein>
<feature type="transmembrane region" description="Helical" evidence="1">
    <location>
        <begin position="55"/>
        <end position="76"/>
    </location>
</feature>
<dbReference type="Proteomes" id="UP000033111">
    <property type="component" value="Chromosome"/>
</dbReference>
<evidence type="ECO:0000313" key="4">
    <source>
        <dbReference type="Proteomes" id="UP000033111"/>
    </source>
</evidence>
<dbReference type="EMBL" id="CP009506">
    <property type="protein sequence ID" value="AKB29802.1"/>
    <property type="molecule type" value="Genomic_DNA"/>
</dbReference>
<keyword evidence="4" id="KW-1185">Reference proteome</keyword>
<gene>
    <name evidence="3" type="ORF">MSSIT_3083</name>
</gene>
<keyword evidence="1" id="KW-0812">Transmembrane</keyword>